<dbReference type="Proteomes" id="UP000033187">
    <property type="component" value="Chromosome 1"/>
</dbReference>
<organism evidence="7 8">
    <name type="scientific">Candidatus Filomicrobium marinum</name>
    <dbReference type="NCBI Taxonomy" id="1608628"/>
    <lineage>
        <taxon>Bacteria</taxon>
        <taxon>Pseudomonadati</taxon>
        <taxon>Pseudomonadota</taxon>
        <taxon>Alphaproteobacteria</taxon>
        <taxon>Hyphomicrobiales</taxon>
        <taxon>Hyphomicrobiaceae</taxon>
        <taxon>Filomicrobium</taxon>
    </lineage>
</organism>
<dbReference type="SUPFAM" id="SSF53686">
    <property type="entry name" value="Tryptophan synthase beta subunit-like PLP-dependent enzymes"/>
    <property type="match status" value="1"/>
</dbReference>
<comment type="similarity">
    <text evidence="2">Belongs to the serine/threonine dehydratase family.</text>
</comment>
<dbReference type="PANTHER" id="PTHR48078">
    <property type="entry name" value="THREONINE DEHYDRATASE, MITOCHONDRIAL-RELATED"/>
    <property type="match status" value="1"/>
</dbReference>
<accession>A0A0D6JJP1</accession>
<dbReference type="FunFam" id="3.40.50.1100:FF:000007">
    <property type="entry name" value="L-threonine dehydratase catabolic TdcB"/>
    <property type="match status" value="1"/>
</dbReference>
<dbReference type="RefSeq" id="WP_432264123.1">
    <property type="nucleotide sequence ID" value="NZ_LN829118.1"/>
</dbReference>
<protein>
    <recommendedName>
        <fullName evidence="6">ACT domain-containing protein</fullName>
    </recommendedName>
</protein>
<feature type="domain" description="ACT" evidence="6">
    <location>
        <begin position="346"/>
        <end position="423"/>
    </location>
</feature>
<name>A0A0D6JJP1_9HYPH</name>
<evidence type="ECO:0000256" key="5">
    <source>
        <dbReference type="ARBA" id="ARBA00049406"/>
    </source>
</evidence>
<evidence type="ECO:0000256" key="2">
    <source>
        <dbReference type="ARBA" id="ARBA00010869"/>
    </source>
</evidence>
<dbReference type="GO" id="GO:0009097">
    <property type="term" value="P:isoleucine biosynthetic process"/>
    <property type="evidence" value="ECO:0007669"/>
    <property type="project" value="TreeGrafter"/>
</dbReference>
<dbReference type="NCBIfam" id="TIGR01127">
    <property type="entry name" value="ilvA_1Cterm"/>
    <property type="match status" value="1"/>
</dbReference>
<dbReference type="GO" id="GO:0004794">
    <property type="term" value="F:threonine deaminase activity"/>
    <property type="evidence" value="ECO:0007669"/>
    <property type="project" value="InterPro"/>
</dbReference>
<dbReference type="InterPro" id="IPR002912">
    <property type="entry name" value="ACT_dom"/>
</dbReference>
<dbReference type="InterPro" id="IPR044561">
    <property type="entry name" value="ACT_ThrD-II-like"/>
</dbReference>
<dbReference type="InterPro" id="IPR050147">
    <property type="entry name" value="Ser/Thr_Dehydratase"/>
</dbReference>
<dbReference type="FunFam" id="3.40.50.1100:FF:000005">
    <property type="entry name" value="Threonine dehydratase catabolic"/>
    <property type="match status" value="1"/>
</dbReference>
<evidence type="ECO:0000256" key="3">
    <source>
        <dbReference type="ARBA" id="ARBA00022898"/>
    </source>
</evidence>
<dbReference type="PANTHER" id="PTHR48078:SF6">
    <property type="entry name" value="L-THREONINE DEHYDRATASE CATABOLIC TDCB"/>
    <property type="match status" value="1"/>
</dbReference>
<evidence type="ECO:0000313" key="7">
    <source>
        <dbReference type="EMBL" id="CPR21892.1"/>
    </source>
</evidence>
<keyword evidence="4" id="KW-0456">Lyase</keyword>
<dbReference type="Pfam" id="PF00291">
    <property type="entry name" value="PALP"/>
    <property type="match status" value="1"/>
</dbReference>
<dbReference type="PROSITE" id="PS51671">
    <property type="entry name" value="ACT"/>
    <property type="match status" value="1"/>
</dbReference>
<dbReference type="InterPro" id="IPR001926">
    <property type="entry name" value="TrpB-like_PALP"/>
</dbReference>
<dbReference type="GO" id="GO:0006567">
    <property type="term" value="P:L-threonine catabolic process"/>
    <property type="evidence" value="ECO:0007669"/>
    <property type="project" value="InterPro"/>
</dbReference>
<evidence type="ECO:0000256" key="4">
    <source>
        <dbReference type="ARBA" id="ARBA00023239"/>
    </source>
</evidence>
<dbReference type="GO" id="GO:0003941">
    <property type="term" value="F:L-serine ammonia-lyase activity"/>
    <property type="evidence" value="ECO:0007669"/>
    <property type="project" value="UniProtKB-EC"/>
</dbReference>
<dbReference type="KEGG" id="fil:BN1229_v1_2592"/>
<dbReference type="AlphaFoldDB" id="A0A0D6JJP1"/>
<evidence type="ECO:0000256" key="1">
    <source>
        <dbReference type="ARBA" id="ARBA00001933"/>
    </source>
</evidence>
<dbReference type="GO" id="GO:0006565">
    <property type="term" value="P:L-serine catabolic process"/>
    <property type="evidence" value="ECO:0007669"/>
    <property type="project" value="TreeGrafter"/>
</dbReference>
<dbReference type="NCBIfam" id="NF005600">
    <property type="entry name" value="PRK07334.1"/>
    <property type="match status" value="1"/>
</dbReference>
<dbReference type="CDD" id="cd01562">
    <property type="entry name" value="Thr-dehyd"/>
    <property type="match status" value="1"/>
</dbReference>
<comment type="catalytic activity">
    <reaction evidence="5">
        <text>L-serine = pyruvate + NH4(+)</text>
        <dbReference type="Rhea" id="RHEA:19169"/>
        <dbReference type="ChEBI" id="CHEBI:15361"/>
        <dbReference type="ChEBI" id="CHEBI:28938"/>
        <dbReference type="ChEBI" id="CHEBI:33384"/>
        <dbReference type="EC" id="4.3.1.17"/>
    </reaction>
</comment>
<dbReference type="Gene3D" id="3.30.70.260">
    <property type="match status" value="1"/>
</dbReference>
<dbReference type="InterPro" id="IPR005789">
    <property type="entry name" value="Thr_deHydtase_catblc"/>
</dbReference>
<dbReference type="Gene3D" id="3.40.50.1100">
    <property type="match status" value="2"/>
</dbReference>
<dbReference type="EMBL" id="LN829119">
    <property type="protein sequence ID" value="CPR21892.1"/>
    <property type="molecule type" value="Genomic_DNA"/>
</dbReference>
<dbReference type="CDD" id="cd04886">
    <property type="entry name" value="ACT_ThrD-II-like"/>
    <property type="match status" value="1"/>
</dbReference>
<dbReference type="Pfam" id="PF01842">
    <property type="entry name" value="ACT"/>
    <property type="match status" value="1"/>
</dbReference>
<keyword evidence="8" id="KW-1185">Reference proteome</keyword>
<evidence type="ECO:0000313" key="8">
    <source>
        <dbReference type="Proteomes" id="UP000033187"/>
    </source>
</evidence>
<reference evidence="8" key="1">
    <citation type="submission" date="2015-02" db="EMBL/GenBank/DDBJ databases">
        <authorList>
            <person name="Chooi Y.-H."/>
        </authorList>
    </citation>
    <scope>NUCLEOTIDE SEQUENCE [LARGE SCALE GENOMIC DNA]</scope>
    <source>
        <strain evidence="8">strain Y</strain>
    </source>
</reference>
<keyword evidence="3" id="KW-0663">Pyridoxal phosphate</keyword>
<dbReference type="KEGG" id="fiy:BN1229_v1_3325"/>
<dbReference type="GO" id="GO:0030170">
    <property type="term" value="F:pyridoxal phosphate binding"/>
    <property type="evidence" value="ECO:0007669"/>
    <property type="project" value="UniProtKB-ARBA"/>
</dbReference>
<proteinExistence type="inferred from homology"/>
<sequence length="423" mass="44556">MNSKQLDDGGSLASGSGARALAVTLADVKRAAETIAGAVVDTDCGRSRTLSEMFGADIWLKFENLQFTGAFKERGALNRLMALSAEERRKGVIAMSAGNHAQGVAYHANRLGVPTVIVMPEATPTVKVENTRGHGAQVILKGPTLEEASAFAHDYGHEHGLTFVHPYDDPLVIAGQGTIALEMLRDVPDLDVLVVPIGGGGLISGIAAAAKALKPEICVVGVQAKLYPSMYNATRGMSLPMRGDTLAEGIAVKAPGKLTSPMVKELVDDIVLVSEPELERAVSLLLAIEKTVVEGAGAAGLAALIAEPGRFAGQKVGLVLCGGNIDTRLLASVLTRELAREGRLSQLTIDIPDRPGQLAAVSAIIAEADANVVEVYHQRVFTDLPAKGTELHIVIETRDRDHLGRVLRQLEEAGFAVEVKGAR</sequence>
<gene>
    <name evidence="7" type="ORF">YBN1229_v1_3325</name>
</gene>
<evidence type="ECO:0000259" key="6">
    <source>
        <dbReference type="PROSITE" id="PS51671"/>
    </source>
</evidence>
<comment type="cofactor">
    <cofactor evidence="1">
        <name>pyridoxal 5'-phosphate</name>
        <dbReference type="ChEBI" id="CHEBI:597326"/>
    </cofactor>
</comment>
<dbReference type="InterPro" id="IPR036052">
    <property type="entry name" value="TrpB-like_PALP_sf"/>
</dbReference>